<evidence type="ECO:0000313" key="2">
    <source>
        <dbReference type="Proteomes" id="UP000317036"/>
    </source>
</evidence>
<organism evidence="1 2">
    <name type="scientific">Paenibacillus cremeus</name>
    <dbReference type="NCBI Taxonomy" id="2163881"/>
    <lineage>
        <taxon>Bacteria</taxon>
        <taxon>Bacillati</taxon>
        <taxon>Bacillota</taxon>
        <taxon>Bacilli</taxon>
        <taxon>Bacillales</taxon>
        <taxon>Paenibacillaceae</taxon>
        <taxon>Paenibacillus</taxon>
    </lineage>
</organism>
<dbReference type="Pfam" id="PF11553">
    <property type="entry name" value="DUF3231"/>
    <property type="match status" value="1"/>
</dbReference>
<dbReference type="InterPro" id="IPR012347">
    <property type="entry name" value="Ferritin-like"/>
</dbReference>
<reference evidence="1 2" key="1">
    <citation type="submission" date="2019-07" db="EMBL/GenBank/DDBJ databases">
        <authorList>
            <person name="Kim J."/>
        </authorList>
    </citation>
    <scope>NUCLEOTIDE SEQUENCE [LARGE SCALE GENOMIC DNA]</scope>
    <source>
        <strain evidence="1 2">JC52</strain>
    </source>
</reference>
<sequence>MYNVYFGIIRRNALGWRFKLMEDKTKMDLTSSEMSILWKTYIFENVKPLYLKALTATVEDNEIATIIKDKLNTKEQRIRTLTEIFKKENFPPCSNGVY</sequence>
<comment type="caution">
    <text evidence="1">The sequence shown here is derived from an EMBL/GenBank/DDBJ whole genome shotgun (WGS) entry which is preliminary data.</text>
</comment>
<proteinExistence type="predicted"/>
<keyword evidence="2" id="KW-1185">Reference proteome</keyword>
<dbReference type="AlphaFoldDB" id="A0A559K7F1"/>
<gene>
    <name evidence="1" type="ORF">FPZ49_20895</name>
</gene>
<dbReference type="EMBL" id="VNJI01000028">
    <property type="protein sequence ID" value="TVY08056.1"/>
    <property type="molecule type" value="Genomic_DNA"/>
</dbReference>
<evidence type="ECO:0000313" key="1">
    <source>
        <dbReference type="EMBL" id="TVY08056.1"/>
    </source>
</evidence>
<name>A0A559K7F1_9BACL</name>
<dbReference type="Gene3D" id="1.20.1260.10">
    <property type="match status" value="1"/>
</dbReference>
<protein>
    <submittedName>
        <fullName evidence="1">DUF3231 family protein</fullName>
    </submittedName>
</protein>
<dbReference type="Proteomes" id="UP000317036">
    <property type="component" value="Unassembled WGS sequence"/>
</dbReference>
<dbReference type="InterPro" id="IPR021617">
    <property type="entry name" value="DUF3231"/>
</dbReference>
<accession>A0A559K7F1</accession>